<feature type="non-terminal residue" evidence="2">
    <location>
        <position position="1"/>
    </location>
</feature>
<feature type="compositionally biased region" description="Pro residues" evidence="1">
    <location>
        <begin position="80"/>
        <end position="90"/>
    </location>
</feature>
<feature type="region of interest" description="Disordered" evidence="1">
    <location>
        <begin position="61"/>
        <end position="90"/>
    </location>
</feature>
<sequence length="90" mass="9738">RTRDPADGRMVLLRLTGPGRRVAAEVAAARSAHFASLVARIPEAEREAVIRAFRVVARALGEPAPDHEASDQPGRRHSLPSPPHPSPRQP</sequence>
<dbReference type="AlphaFoldDB" id="A0A6J4UPK6"/>
<dbReference type="InterPro" id="IPR036388">
    <property type="entry name" value="WH-like_DNA-bd_sf"/>
</dbReference>
<dbReference type="EMBL" id="CADCWE010000218">
    <property type="protein sequence ID" value="CAA9556207.1"/>
    <property type="molecule type" value="Genomic_DNA"/>
</dbReference>
<name>A0A6J4UPK6_9BACT</name>
<evidence type="ECO:0000313" key="2">
    <source>
        <dbReference type="EMBL" id="CAA9556207.1"/>
    </source>
</evidence>
<accession>A0A6J4UPK6</accession>
<protein>
    <recommendedName>
        <fullName evidence="3">HTH marR-type domain-containing protein</fullName>
    </recommendedName>
</protein>
<reference evidence="2" key="1">
    <citation type="submission" date="2020-02" db="EMBL/GenBank/DDBJ databases">
        <authorList>
            <person name="Meier V. D."/>
        </authorList>
    </citation>
    <scope>NUCLEOTIDE SEQUENCE</scope>
    <source>
        <strain evidence="2">AVDCRST_MAG73</strain>
    </source>
</reference>
<evidence type="ECO:0000256" key="1">
    <source>
        <dbReference type="SAM" id="MobiDB-lite"/>
    </source>
</evidence>
<dbReference type="InterPro" id="IPR036390">
    <property type="entry name" value="WH_DNA-bd_sf"/>
</dbReference>
<gene>
    <name evidence="2" type="ORF">AVDCRST_MAG73-3300</name>
</gene>
<organism evidence="2">
    <name type="scientific">uncultured Thermomicrobiales bacterium</name>
    <dbReference type="NCBI Taxonomy" id="1645740"/>
    <lineage>
        <taxon>Bacteria</taxon>
        <taxon>Pseudomonadati</taxon>
        <taxon>Thermomicrobiota</taxon>
        <taxon>Thermomicrobia</taxon>
        <taxon>Thermomicrobiales</taxon>
        <taxon>environmental samples</taxon>
    </lineage>
</organism>
<evidence type="ECO:0008006" key="3">
    <source>
        <dbReference type="Google" id="ProtNLM"/>
    </source>
</evidence>
<dbReference type="SUPFAM" id="SSF46785">
    <property type="entry name" value="Winged helix' DNA-binding domain"/>
    <property type="match status" value="1"/>
</dbReference>
<proteinExistence type="predicted"/>
<feature type="compositionally biased region" description="Basic and acidic residues" evidence="1">
    <location>
        <begin position="64"/>
        <end position="74"/>
    </location>
</feature>
<dbReference type="Gene3D" id="1.10.10.10">
    <property type="entry name" value="Winged helix-like DNA-binding domain superfamily/Winged helix DNA-binding domain"/>
    <property type="match status" value="1"/>
</dbReference>